<dbReference type="Proteomes" id="UP000007374">
    <property type="component" value="Unassembled WGS sequence"/>
</dbReference>
<sequence length="162" mass="18762">MARKVFFSFHYDRDVHRVVQVRNSWVVRANGEAPPFYDKAEFEQAKKRVGGIEKWIEEQMKGTSVTVVLFGAETYEREWVRHEIKRSYELGKGLLAIDIHNVRHPQTGADNQGKNPLSYWQVDRGGQKVPLSSIYSEYDWVRDDGYTNMPSWIEAAARAAGR</sequence>
<dbReference type="RefSeq" id="WP_009453001.1">
    <property type="nucleotide sequence ID" value="NZ_AMSI01000038.1"/>
</dbReference>
<reference evidence="2 3" key="1">
    <citation type="journal article" date="2012" name="J. Bacteriol.">
        <title>Genome Sequence of Nitratireductor indicus Type Strain C115.</title>
        <authorList>
            <person name="Lai Q."/>
            <person name="Li G."/>
            <person name="Yu Z."/>
            <person name="Shao Z."/>
        </authorList>
    </citation>
    <scope>NUCLEOTIDE SEQUENCE [LARGE SCALE GENOMIC DNA]</scope>
    <source>
        <strain evidence="2 3">C115</strain>
    </source>
</reference>
<name>K2NXP0_9HYPH</name>
<dbReference type="AlphaFoldDB" id="K2NXP0"/>
<dbReference type="OrthoDB" id="9811746at2"/>
<evidence type="ECO:0000313" key="2">
    <source>
        <dbReference type="EMBL" id="EKF39861.1"/>
    </source>
</evidence>
<comment type="caution">
    <text evidence="2">The sequence shown here is derived from an EMBL/GenBank/DDBJ whole genome shotgun (WGS) entry which is preliminary data.</text>
</comment>
<dbReference type="InterPro" id="IPR015032">
    <property type="entry name" value="ThsB__TIR-like_domain"/>
</dbReference>
<evidence type="ECO:0000313" key="3">
    <source>
        <dbReference type="Proteomes" id="UP000007374"/>
    </source>
</evidence>
<dbReference type="PATRIC" id="fig|1231190.3.peg.4896"/>
<gene>
    <name evidence="2" type="ORF">NA8A_23794</name>
</gene>
<accession>K2NXP0</accession>
<proteinExistence type="predicted"/>
<dbReference type="Gene3D" id="3.40.50.9200">
    <property type="entry name" value="Hypothetical protein MTH538"/>
    <property type="match status" value="1"/>
</dbReference>
<organism evidence="2 3">
    <name type="scientific">Nitratireductor indicus C115</name>
    <dbReference type="NCBI Taxonomy" id="1231190"/>
    <lineage>
        <taxon>Bacteria</taxon>
        <taxon>Pseudomonadati</taxon>
        <taxon>Pseudomonadota</taxon>
        <taxon>Alphaproteobacteria</taxon>
        <taxon>Hyphomicrobiales</taxon>
        <taxon>Phyllobacteriaceae</taxon>
        <taxon>Nitratireductor</taxon>
    </lineage>
</organism>
<evidence type="ECO:0000259" key="1">
    <source>
        <dbReference type="Pfam" id="PF08937"/>
    </source>
</evidence>
<dbReference type="eggNOG" id="ENOG5032RJ7">
    <property type="taxonomic scope" value="Bacteria"/>
</dbReference>
<feature type="domain" description="Thoeris protein ThsB TIR-like" evidence="1">
    <location>
        <begin position="6"/>
        <end position="102"/>
    </location>
</feature>
<keyword evidence="3" id="KW-1185">Reference proteome</keyword>
<dbReference type="Pfam" id="PF08937">
    <property type="entry name" value="ThsB_TIR"/>
    <property type="match status" value="1"/>
</dbReference>
<dbReference type="InterPro" id="IPR036490">
    <property type="entry name" value="ThsB_TIR-like_sf"/>
</dbReference>
<dbReference type="SUPFAM" id="SSF52206">
    <property type="entry name" value="Hypothetical protein MTH538"/>
    <property type="match status" value="1"/>
</dbReference>
<dbReference type="STRING" id="721133.SAMN05216176_1284"/>
<protein>
    <recommendedName>
        <fullName evidence="1">Thoeris protein ThsB TIR-like domain-containing protein</fullName>
    </recommendedName>
</protein>
<dbReference type="EMBL" id="AMSI01000038">
    <property type="protein sequence ID" value="EKF39861.1"/>
    <property type="molecule type" value="Genomic_DNA"/>
</dbReference>